<reference evidence="2" key="2">
    <citation type="submission" date="2020-06" db="EMBL/GenBank/DDBJ databases">
        <authorList>
            <person name="Sheffer M."/>
        </authorList>
    </citation>
    <scope>NUCLEOTIDE SEQUENCE</scope>
</reference>
<dbReference type="InterPro" id="IPR011333">
    <property type="entry name" value="SKP1/BTB/POZ_sf"/>
</dbReference>
<dbReference type="Proteomes" id="UP000807504">
    <property type="component" value="Unassembled WGS sequence"/>
</dbReference>
<name>A0A8T0FFF6_ARGBR</name>
<evidence type="ECO:0000313" key="3">
    <source>
        <dbReference type="Proteomes" id="UP000807504"/>
    </source>
</evidence>
<reference evidence="2" key="1">
    <citation type="journal article" date="2020" name="bioRxiv">
        <title>Chromosome-level reference genome of the European wasp spider Argiope bruennichi: a resource for studies on range expansion and evolutionary adaptation.</title>
        <authorList>
            <person name="Sheffer M.M."/>
            <person name="Hoppe A."/>
            <person name="Krehenwinkel H."/>
            <person name="Uhl G."/>
            <person name="Kuss A.W."/>
            <person name="Jensen L."/>
            <person name="Jensen C."/>
            <person name="Gillespie R.G."/>
            <person name="Hoff K.J."/>
            <person name="Prost S."/>
        </authorList>
    </citation>
    <scope>NUCLEOTIDE SEQUENCE</scope>
</reference>
<evidence type="ECO:0000259" key="1">
    <source>
        <dbReference type="PROSITE" id="PS50097"/>
    </source>
</evidence>
<gene>
    <name evidence="2" type="ORF">HNY73_007699</name>
</gene>
<dbReference type="Gene3D" id="1.25.40.420">
    <property type="match status" value="1"/>
</dbReference>
<dbReference type="AlphaFoldDB" id="A0A8T0FFF6"/>
<dbReference type="InterPro" id="IPR000210">
    <property type="entry name" value="BTB/POZ_dom"/>
</dbReference>
<keyword evidence="3" id="KW-1185">Reference proteome</keyword>
<comment type="caution">
    <text evidence="2">The sequence shown here is derived from an EMBL/GenBank/DDBJ whole genome shotgun (WGS) entry which is preliminary data.</text>
</comment>
<feature type="domain" description="BTB" evidence="1">
    <location>
        <begin position="277"/>
        <end position="343"/>
    </location>
</feature>
<accession>A0A8T0FFF6</accession>
<sequence>MSDSEGSYDVDETPHFTFIWTIENIHLPINTKCPIFTAKNLEMTQWSLFLSCEDSGYADLRIYRELDDDGPDSIEIKCELSLLGTDGLPLIKKVEINKFEIFSRTFFDFPDEPEVFFGRRNEFLPNDELTIRCRMWRTGTEILKPDLCFARTRFRPNRLSFVWAVREFSSLRTDFEGKVVHSVNDLEFTDFFKKDRLTENKDTLIPNDVLTLRCEIELAAETEWNRIENYRYLNSINSNVIATDVGEILLYEQDEAFDTSSSYTKDMEKLLEEGDLSDVILRTRSKSFPAHKCVLSARSPVFKAMFKDMEEKASKYVEIPDMDGDTLRDLLSYIYTNEVGELKWQSALKFYRAADEYELLDLKKKCSIFLRSHLSASNACAVLILADTHHDQRLRGTAKDFIINQRKEFFTSDAWRSFKEENFKLYVEILEQMAFRH</sequence>
<dbReference type="PANTHER" id="PTHR24413">
    <property type="entry name" value="SPECKLE-TYPE POZ PROTEIN"/>
    <property type="match status" value="1"/>
</dbReference>
<dbReference type="PROSITE" id="PS50097">
    <property type="entry name" value="BTB"/>
    <property type="match status" value="1"/>
</dbReference>
<dbReference type="Pfam" id="PF00651">
    <property type="entry name" value="BTB"/>
    <property type="match status" value="1"/>
</dbReference>
<proteinExistence type="predicted"/>
<dbReference type="CDD" id="cd18186">
    <property type="entry name" value="BTB_POZ_ZBTB_KLHL-like"/>
    <property type="match status" value="1"/>
</dbReference>
<dbReference type="SUPFAM" id="SSF49599">
    <property type="entry name" value="TRAF domain-like"/>
    <property type="match status" value="1"/>
</dbReference>
<dbReference type="SMART" id="SM00225">
    <property type="entry name" value="BTB"/>
    <property type="match status" value="1"/>
</dbReference>
<evidence type="ECO:0000313" key="2">
    <source>
        <dbReference type="EMBL" id="KAF8789786.1"/>
    </source>
</evidence>
<organism evidence="2 3">
    <name type="scientific">Argiope bruennichi</name>
    <name type="common">Wasp spider</name>
    <name type="synonym">Aranea bruennichi</name>
    <dbReference type="NCBI Taxonomy" id="94029"/>
    <lineage>
        <taxon>Eukaryota</taxon>
        <taxon>Metazoa</taxon>
        <taxon>Ecdysozoa</taxon>
        <taxon>Arthropoda</taxon>
        <taxon>Chelicerata</taxon>
        <taxon>Arachnida</taxon>
        <taxon>Araneae</taxon>
        <taxon>Araneomorphae</taxon>
        <taxon>Entelegynae</taxon>
        <taxon>Araneoidea</taxon>
        <taxon>Araneidae</taxon>
        <taxon>Argiope</taxon>
    </lineage>
</organism>
<dbReference type="EMBL" id="JABXBU010000012">
    <property type="protein sequence ID" value="KAF8789786.1"/>
    <property type="molecule type" value="Genomic_DNA"/>
</dbReference>
<dbReference type="Gene3D" id="3.30.710.10">
    <property type="entry name" value="Potassium Channel Kv1.1, Chain A"/>
    <property type="match status" value="1"/>
</dbReference>
<protein>
    <submittedName>
        <fullName evidence="2">TD and POZ domain-containing protein 4</fullName>
    </submittedName>
</protein>
<dbReference type="SUPFAM" id="SSF54695">
    <property type="entry name" value="POZ domain"/>
    <property type="match status" value="1"/>
</dbReference>